<feature type="domain" description="Arabidopsis retrotransposon Orf1 C-terminal" evidence="1">
    <location>
        <begin position="67"/>
        <end position="302"/>
    </location>
</feature>
<dbReference type="Proteomes" id="UP000008694">
    <property type="component" value="Unassembled WGS sequence"/>
</dbReference>
<keyword evidence="3" id="KW-1185">Reference proteome</keyword>
<dbReference type="Pfam" id="PF03078">
    <property type="entry name" value="ATHILA"/>
    <property type="match status" value="2"/>
</dbReference>
<organism evidence="3">
    <name type="scientific">Arabidopsis lyrata subsp. lyrata</name>
    <name type="common">Lyre-leaved rock-cress</name>
    <dbReference type="NCBI Taxonomy" id="81972"/>
    <lineage>
        <taxon>Eukaryota</taxon>
        <taxon>Viridiplantae</taxon>
        <taxon>Streptophyta</taxon>
        <taxon>Embryophyta</taxon>
        <taxon>Tracheophyta</taxon>
        <taxon>Spermatophyta</taxon>
        <taxon>Magnoliopsida</taxon>
        <taxon>eudicotyledons</taxon>
        <taxon>Gunneridae</taxon>
        <taxon>Pentapetalae</taxon>
        <taxon>rosids</taxon>
        <taxon>malvids</taxon>
        <taxon>Brassicales</taxon>
        <taxon>Brassicaceae</taxon>
        <taxon>Camelineae</taxon>
        <taxon>Arabidopsis</taxon>
    </lineage>
</organism>
<evidence type="ECO:0000313" key="2">
    <source>
        <dbReference type="EMBL" id="EFH46965.1"/>
    </source>
</evidence>
<evidence type="ECO:0000259" key="1">
    <source>
        <dbReference type="Pfam" id="PF03078"/>
    </source>
</evidence>
<evidence type="ECO:0000313" key="3">
    <source>
        <dbReference type="Proteomes" id="UP000008694"/>
    </source>
</evidence>
<dbReference type="Gramene" id="scaffold_703943.1">
    <property type="protein sequence ID" value="scaffold_703943.1"/>
    <property type="gene ID" value="scaffold_703943.1"/>
</dbReference>
<gene>
    <name evidence="2" type="ORF">ARALYDRAFT_916201</name>
</gene>
<accession>D7MJ83</accession>
<reference evidence="3" key="1">
    <citation type="journal article" date="2011" name="Nat. Genet.">
        <title>The Arabidopsis lyrata genome sequence and the basis of rapid genome size change.</title>
        <authorList>
            <person name="Hu T.T."/>
            <person name="Pattyn P."/>
            <person name="Bakker E.G."/>
            <person name="Cao J."/>
            <person name="Cheng J.-F."/>
            <person name="Clark R.M."/>
            <person name="Fahlgren N."/>
            <person name="Fawcett J.A."/>
            <person name="Grimwood J."/>
            <person name="Gundlach H."/>
            <person name="Haberer G."/>
            <person name="Hollister J.D."/>
            <person name="Ossowski S."/>
            <person name="Ottilar R.P."/>
            <person name="Salamov A.A."/>
            <person name="Schneeberger K."/>
            <person name="Spannagl M."/>
            <person name="Wang X."/>
            <person name="Yang L."/>
            <person name="Nasrallah M.E."/>
            <person name="Bergelson J."/>
            <person name="Carrington J.C."/>
            <person name="Gaut B.S."/>
            <person name="Schmutz J."/>
            <person name="Mayer K.F.X."/>
            <person name="Van de Peer Y."/>
            <person name="Grigoriev I.V."/>
            <person name="Nordborg M."/>
            <person name="Weigel D."/>
            <person name="Guo Y.-L."/>
        </authorList>
    </citation>
    <scope>NUCLEOTIDE SEQUENCE [LARGE SCALE GENOMIC DNA]</scope>
    <source>
        <strain evidence="3">cv. MN47</strain>
    </source>
</reference>
<protein>
    <recommendedName>
        <fullName evidence="1">Arabidopsis retrotransposon Orf1 C-terminal domain-containing protein</fullName>
    </recommendedName>
</protein>
<dbReference type="InterPro" id="IPR004312">
    <property type="entry name" value="ATHILA_Orf1_C"/>
</dbReference>
<proteinExistence type="predicted"/>
<sequence>MGLAEGVDDLLQRIGMSCLKDMYYPTFEEETRDFLSTVKVEYEKPRDKVASKGLMTFKIRNKGYGKDAGAVTLKELCLLYQGLKHLLIDMRGVLLEYEFGDEINYGSIFANNLLQFKTWAKTTPNPDLYIGGMLTPLFKKAGVDLSSSRELPDMAYLSRDYLILSRFLKATRDLNTLHYKIQLRDKTKKIFVLPQPDKTNILTLTNVKFEVGEEDLLQEDQGPMELSDGDGEDAAEPRDYLEELNMIQMPDIEFTARTKREKLIQAAYKAQKKINELQKKLIGKLFRKVKKLQPPDHVSSEDEDE</sequence>
<dbReference type="AlphaFoldDB" id="D7MJ83"/>
<name>D7MJ83_ARALL</name>
<dbReference type="HOGENOM" id="CLU_922418_0_0_1"/>
<dbReference type="EMBL" id="GL348719">
    <property type="protein sequence ID" value="EFH46965.1"/>
    <property type="molecule type" value="Genomic_DNA"/>
</dbReference>
<feature type="domain" description="Arabidopsis retrotransposon Orf1 C-terminal" evidence="1">
    <location>
        <begin position="1"/>
        <end position="64"/>
    </location>
</feature>